<dbReference type="EMBL" id="FOJX01000015">
    <property type="protein sequence ID" value="SFB13835.1"/>
    <property type="molecule type" value="Genomic_DNA"/>
</dbReference>
<dbReference type="InterPro" id="IPR029045">
    <property type="entry name" value="ClpP/crotonase-like_dom_sf"/>
</dbReference>
<dbReference type="Proteomes" id="UP000183843">
    <property type="component" value="Unassembled WGS sequence"/>
</dbReference>
<gene>
    <name evidence="1" type="ORF">SAMN05216587_11526</name>
</gene>
<dbReference type="AlphaFoldDB" id="A0A1I0YKA0"/>
<dbReference type="Gene3D" id="3.90.226.10">
    <property type="entry name" value="2-enoyl-CoA Hydratase, Chain A, domain 1"/>
    <property type="match status" value="1"/>
</dbReference>
<dbReference type="SUPFAM" id="SSF52096">
    <property type="entry name" value="ClpP/crotonase"/>
    <property type="match status" value="1"/>
</dbReference>
<accession>A0A1I0YKA0</accession>
<dbReference type="PANTHER" id="PTHR35984">
    <property type="entry name" value="PERIPLASMIC SERINE PROTEASE"/>
    <property type="match status" value="1"/>
</dbReference>
<reference evidence="1 2" key="1">
    <citation type="submission" date="2016-10" db="EMBL/GenBank/DDBJ databases">
        <authorList>
            <person name="de Groot N.N."/>
        </authorList>
    </citation>
    <scope>NUCLEOTIDE SEQUENCE [LARGE SCALE GENOMIC DNA]</scope>
    <source>
        <strain evidence="1 2">L14</strain>
    </source>
</reference>
<name>A0A1I0YKA0_SELRU</name>
<dbReference type="PANTHER" id="PTHR35984:SF1">
    <property type="entry name" value="PERIPLASMIC SERINE PROTEASE"/>
    <property type="match status" value="1"/>
</dbReference>
<evidence type="ECO:0000313" key="1">
    <source>
        <dbReference type="EMBL" id="SFB13835.1"/>
    </source>
</evidence>
<dbReference type="InterPro" id="IPR002825">
    <property type="entry name" value="Pept_S49_ser-pept_pro"/>
</dbReference>
<dbReference type="RefSeq" id="WP_218140858.1">
    <property type="nucleotide sequence ID" value="NZ_FOJX01000015.1"/>
</dbReference>
<organism evidence="1 2">
    <name type="scientific">Selenomonas ruminantium</name>
    <dbReference type="NCBI Taxonomy" id="971"/>
    <lineage>
        <taxon>Bacteria</taxon>
        <taxon>Bacillati</taxon>
        <taxon>Bacillota</taxon>
        <taxon>Negativicutes</taxon>
        <taxon>Selenomonadales</taxon>
        <taxon>Selenomonadaceae</taxon>
        <taxon>Selenomonas</taxon>
    </lineage>
</organism>
<dbReference type="Pfam" id="PF01972">
    <property type="entry name" value="SDH_protease"/>
    <property type="match status" value="1"/>
</dbReference>
<proteinExistence type="predicted"/>
<sequence>MSNEYSSSQIAMDLEIKKSLAQKLNELEKSLLADVIFYFGEIQPGCVAIYRDLIEHIQDSDKHEALAIFLNTPGGSVEVVEQFVNINRYFYERVYFVVPDYAMSAGTVFCMSGDKIYMDYSSALGPIDPQIYNAKQKMFVPALGYLDKMEEYVQKSKKGDLSEAEFLLLQDQDLAFIKQCEQQKNLTIELIKKWLVMYKFKDWDVSVDKKISRAEDIANQLGDNKKWFSHGRCIDIKCLQDEMNLKIDDYGQVTGLRELIRSYNDLIISYIRRMGYMMFLHSRNNF</sequence>
<evidence type="ECO:0000313" key="2">
    <source>
        <dbReference type="Proteomes" id="UP000183843"/>
    </source>
</evidence>
<protein>
    <submittedName>
        <fullName evidence="1">Serine dehydrogenase proteinase</fullName>
    </submittedName>
</protein>
<dbReference type="GO" id="GO:0016020">
    <property type="term" value="C:membrane"/>
    <property type="evidence" value="ECO:0007669"/>
    <property type="project" value="InterPro"/>
</dbReference>